<feature type="compositionally biased region" description="Pro residues" evidence="1">
    <location>
        <begin position="63"/>
        <end position="73"/>
    </location>
</feature>
<gene>
    <name evidence="2" type="ORF">AURDEDRAFT_176372</name>
</gene>
<reference evidence="3" key="1">
    <citation type="journal article" date="2012" name="Science">
        <title>The Paleozoic origin of enzymatic lignin decomposition reconstructed from 31 fungal genomes.</title>
        <authorList>
            <person name="Floudas D."/>
            <person name="Binder M."/>
            <person name="Riley R."/>
            <person name="Barry K."/>
            <person name="Blanchette R.A."/>
            <person name="Henrissat B."/>
            <person name="Martinez A.T."/>
            <person name="Otillar R."/>
            <person name="Spatafora J.W."/>
            <person name="Yadav J.S."/>
            <person name="Aerts A."/>
            <person name="Benoit I."/>
            <person name="Boyd A."/>
            <person name="Carlson A."/>
            <person name="Copeland A."/>
            <person name="Coutinho P.M."/>
            <person name="de Vries R.P."/>
            <person name="Ferreira P."/>
            <person name="Findley K."/>
            <person name="Foster B."/>
            <person name="Gaskell J."/>
            <person name="Glotzer D."/>
            <person name="Gorecki P."/>
            <person name="Heitman J."/>
            <person name="Hesse C."/>
            <person name="Hori C."/>
            <person name="Igarashi K."/>
            <person name="Jurgens J.A."/>
            <person name="Kallen N."/>
            <person name="Kersten P."/>
            <person name="Kohler A."/>
            <person name="Kuees U."/>
            <person name="Kumar T.K.A."/>
            <person name="Kuo A."/>
            <person name="LaButti K."/>
            <person name="Larrondo L.F."/>
            <person name="Lindquist E."/>
            <person name="Ling A."/>
            <person name="Lombard V."/>
            <person name="Lucas S."/>
            <person name="Lundell T."/>
            <person name="Martin R."/>
            <person name="McLaughlin D.J."/>
            <person name="Morgenstern I."/>
            <person name="Morin E."/>
            <person name="Murat C."/>
            <person name="Nagy L.G."/>
            <person name="Nolan M."/>
            <person name="Ohm R.A."/>
            <person name="Patyshakuliyeva A."/>
            <person name="Rokas A."/>
            <person name="Ruiz-Duenas F.J."/>
            <person name="Sabat G."/>
            <person name="Salamov A."/>
            <person name="Samejima M."/>
            <person name="Schmutz J."/>
            <person name="Slot J.C."/>
            <person name="St John F."/>
            <person name="Stenlid J."/>
            <person name="Sun H."/>
            <person name="Sun S."/>
            <person name="Syed K."/>
            <person name="Tsang A."/>
            <person name="Wiebenga A."/>
            <person name="Young D."/>
            <person name="Pisabarro A."/>
            <person name="Eastwood D.C."/>
            <person name="Martin F."/>
            <person name="Cullen D."/>
            <person name="Grigoriev I.V."/>
            <person name="Hibbett D.S."/>
        </authorList>
    </citation>
    <scope>NUCLEOTIDE SEQUENCE [LARGE SCALE GENOMIC DNA]</scope>
    <source>
        <strain evidence="3">TFB10046</strain>
    </source>
</reference>
<organism evidence="2 3">
    <name type="scientific">Auricularia subglabra (strain TFB-10046 / SS5)</name>
    <name type="common">White-rot fungus</name>
    <name type="synonym">Auricularia delicata (strain TFB10046)</name>
    <dbReference type="NCBI Taxonomy" id="717982"/>
    <lineage>
        <taxon>Eukaryota</taxon>
        <taxon>Fungi</taxon>
        <taxon>Dikarya</taxon>
        <taxon>Basidiomycota</taxon>
        <taxon>Agaricomycotina</taxon>
        <taxon>Agaricomycetes</taxon>
        <taxon>Auriculariales</taxon>
        <taxon>Auriculariaceae</taxon>
        <taxon>Auricularia</taxon>
    </lineage>
</organism>
<feature type="region of interest" description="Disordered" evidence="1">
    <location>
        <begin position="158"/>
        <end position="177"/>
    </location>
</feature>
<dbReference type="KEGG" id="adl:AURDEDRAFT_176372"/>
<dbReference type="AlphaFoldDB" id="J0WQ55"/>
<keyword evidence="3" id="KW-1185">Reference proteome</keyword>
<dbReference type="EMBL" id="JH687934">
    <property type="protein sequence ID" value="EJD34590.1"/>
    <property type="molecule type" value="Genomic_DNA"/>
</dbReference>
<evidence type="ECO:0000256" key="1">
    <source>
        <dbReference type="SAM" id="MobiDB-lite"/>
    </source>
</evidence>
<dbReference type="InParanoid" id="J0WQ55"/>
<name>J0WQ55_AURST</name>
<feature type="compositionally biased region" description="Low complexity" evidence="1">
    <location>
        <begin position="51"/>
        <end position="62"/>
    </location>
</feature>
<feature type="region of interest" description="Disordered" evidence="1">
    <location>
        <begin position="51"/>
        <end position="92"/>
    </location>
</feature>
<accession>J0WQ55</accession>
<sequence length="177" mass="19676">MQDLRFWGDLRRRRLPPFYIIPGIHTTPLVSLNADLEAVYHPARLPVPQDSPAAPAAAAPVGAAPPPRPPMMPPTTAAPLALLPSVPPPSQPPVPIDEVPQDRLYPSAAEVLVLEEDFKCVLEILRQPQGVHPKLFERISPFIGQMHAFAHDVREAKHRRTQERTYDDATPNTMFLD</sequence>
<dbReference type="Proteomes" id="UP000006514">
    <property type="component" value="Unassembled WGS sequence"/>
</dbReference>
<feature type="compositionally biased region" description="Low complexity" evidence="1">
    <location>
        <begin position="74"/>
        <end position="84"/>
    </location>
</feature>
<evidence type="ECO:0000313" key="2">
    <source>
        <dbReference type="EMBL" id="EJD34590.1"/>
    </source>
</evidence>
<protein>
    <submittedName>
        <fullName evidence="2">Uncharacterized protein</fullName>
    </submittedName>
</protein>
<evidence type="ECO:0000313" key="3">
    <source>
        <dbReference type="Proteomes" id="UP000006514"/>
    </source>
</evidence>
<proteinExistence type="predicted"/>